<organism evidence="1">
    <name type="scientific">marine sediment metagenome</name>
    <dbReference type="NCBI Taxonomy" id="412755"/>
    <lineage>
        <taxon>unclassified sequences</taxon>
        <taxon>metagenomes</taxon>
        <taxon>ecological metagenomes</taxon>
    </lineage>
</organism>
<gene>
    <name evidence="1" type="ORF">S03H2_25224</name>
</gene>
<protein>
    <submittedName>
        <fullName evidence="1">Uncharacterized protein</fullName>
    </submittedName>
</protein>
<comment type="caution">
    <text evidence="1">The sequence shown here is derived from an EMBL/GenBank/DDBJ whole genome shotgun (WGS) entry which is preliminary data.</text>
</comment>
<proteinExistence type="predicted"/>
<feature type="non-terminal residue" evidence="1">
    <location>
        <position position="1"/>
    </location>
</feature>
<name>X1EEH6_9ZZZZ</name>
<accession>X1EEH6</accession>
<sequence length="71" mass="8667">YKEKNMSDKLSCEKSYLERIKESFITKSYLCKIYQWLCPHKQLKTPQNPENQEKEEGRYYYTTYKGGTNKR</sequence>
<reference evidence="1" key="1">
    <citation type="journal article" date="2014" name="Front. Microbiol.">
        <title>High frequency of phylogenetically diverse reductive dehalogenase-homologous genes in deep subseafloor sedimentary metagenomes.</title>
        <authorList>
            <person name="Kawai M."/>
            <person name="Futagami T."/>
            <person name="Toyoda A."/>
            <person name="Takaki Y."/>
            <person name="Nishi S."/>
            <person name="Hori S."/>
            <person name="Arai W."/>
            <person name="Tsubouchi T."/>
            <person name="Morono Y."/>
            <person name="Uchiyama I."/>
            <person name="Ito T."/>
            <person name="Fujiyama A."/>
            <person name="Inagaki F."/>
            <person name="Takami H."/>
        </authorList>
    </citation>
    <scope>NUCLEOTIDE SEQUENCE</scope>
    <source>
        <strain evidence="1">Expedition CK06-06</strain>
    </source>
</reference>
<dbReference type="AlphaFoldDB" id="X1EEH6"/>
<evidence type="ECO:0000313" key="1">
    <source>
        <dbReference type="EMBL" id="GAH31696.1"/>
    </source>
</evidence>
<dbReference type="EMBL" id="BARU01014217">
    <property type="protein sequence ID" value="GAH31696.1"/>
    <property type="molecule type" value="Genomic_DNA"/>
</dbReference>